<accession>A0A6B8KDP5</accession>
<dbReference type="KEGG" id="mhey:H2LOC_012080"/>
<reference evidence="2 3" key="1">
    <citation type="submission" date="2019-11" db="EMBL/GenBank/DDBJ databases">
        <title>The genome sequence of Methylocystis heyeri.</title>
        <authorList>
            <person name="Oshkin I.Y."/>
            <person name="Miroshnikov K."/>
            <person name="Dedysh S.N."/>
        </authorList>
    </citation>
    <scope>NUCLEOTIDE SEQUENCE [LARGE SCALE GENOMIC DNA]</scope>
    <source>
        <strain evidence="2 3">H2</strain>
    </source>
</reference>
<organism evidence="2 3">
    <name type="scientific">Methylocystis heyeri</name>
    <dbReference type="NCBI Taxonomy" id="391905"/>
    <lineage>
        <taxon>Bacteria</taxon>
        <taxon>Pseudomonadati</taxon>
        <taxon>Pseudomonadota</taxon>
        <taxon>Alphaproteobacteria</taxon>
        <taxon>Hyphomicrobiales</taxon>
        <taxon>Methylocystaceae</taxon>
        <taxon>Methylocystis</taxon>
    </lineage>
</organism>
<dbReference type="InterPro" id="IPR021333">
    <property type="entry name" value="DUF2946"/>
</dbReference>
<evidence type="ECO:0000256" key="1">
    <source>
        <dbReference type="SAM" id="MobiDB-lite"/>
    </source>
</evidence>
<feature type="region of interest" description="Disordered" evidence="1">
    <location>
        <begin position="102"/>
        <end position="129"/>
    </location>
</feature>
<protein>
    <submittedName>
        <fullName evidence="2">Uncharacterized protein</fullName>
    </submittedName>
</protein>
<sequence>MINRTEKTWQFGSTTASLLVAYLLVLQGFAVGYSISSRTGQIGLFASAICLSGEKAKNENAPGLPAQSRGHADKCCVFHFSGAGVPPANPWATGAPPSAYAETAWAAETESDPAHRPTLPVGSRAPPST</sequence>
<dbReference type="AlphaFoldDB" id="A0A6B8KDP5"/>
<dbReference type="EMBL" id="CP046052">
    <property type="protein sequence ID" value="QGM46376.1"/>
    <property type="molecule type" value="Genomic_DNA"/>
</dbReference>
<proteinExistence type="predicted"/>
<name>A0A6B8KDP5_9HYPH</name>
<keyword evidence="3" id="KW-1185">Reference proteome</keyword>
<dbReference type="OrthoDB" id="8445005at2"/>
<evidence type="ECO:0000313" key="2">
    <source>
        <dbReference type="EMBL" id="QGM46376.1"/>
    </source>
</evidence>
<dbReference type="RefSeq" id="WP_136496623.1">
    <property type="nucleotide sequence ID" value="NZ_CP046052.1"/>
</dbReference>
<gene>
    <name evidence="2" type="ORF">H2LOC_012080</name>
</gene>
<dbReference type="Pfam" id="PF11162">
    <property type="entry name" value="DUF2946"/>
    <property type="match status" value="1"/>
</dbReference>
<dbReference type="Proteomes" id="UP000309061">
    <property type="component" value="Chromosome"/>
</dbReference>
<evidence type="ECO:0000313" key="3">
    <source>
        <dbReference type="Proteomes" id="UP000309061"/>
    </source>
</evidence>